<accession>A0A820JV11</accession>
<name>A0A820JV11_9BILA</name>
<evidence type="ECO:0000313" key="1">
    <source>
        <dbReference type="EMBL" id="CAF4331708.1"/>
    </source>
</evidence>
<feature type="non-terminal residue" evidence="1">
    <location>
        <position position="1"/>
    </location>
</feature>
<sequence length="53" mass="6720">RAFRDRRYEYKGLHKKWKKNLAYASKNNRKNQKHYFFGNYYGIAHSLNIRRRR</sequence>
<comment type="caution">
    <text evidence="1">The sequence shown here is derived from an EMBL/GenBank/DDBJ whole genome shotgun (WGS) entry which is preliminary data.</text>
</comment>
<proteinExistence type="predicted"/>
<reference evidence="1" key="1">
    <citation type="submission" date="2021-02" db="EMBL/GenBank/DDBJ databases">
        <authorList>
            <person name="Nowell W R."/>
        </authorList>
    </citation>
    <scope>NUCLEOTIDE SEQUENCE</scope>
</reference>
<dbReference type="EMBL" id="CAJOBD010044714">
    <property type="protein sequence ID" value="CAF4331708.1"/>
    <property type="molecule type" value="Genomic_DNA"/>
</dbReference>
<organism evidence="1 2">
    <name type="scientific">Rotaria sordida</name>
    <dbReference type="NCBI Taxonomy" id="392033"/>
    <lineage>
        <taxon>Eukaryota</taxon>
        <taxon>Metazoa</taxon>
        <taxon>Spiralia</taxon>
        <taxon>Gnathifera</taxon>
        <taxon>Rotifera</taxon>
        <taxon>Eurotatoria</taxon>
        <taxon>Bdelloidea</taxon>
        <taxon>Philodinida</taxon>
        <taxon>Philodinidae</taxon>
        <taxon>Rotaria</taxon>
    </lineage>
</organism>
<protein>
    <submittedName>
        <fullName evidence="1">Uncharacterized protein</fullName>
    </submittedName>
</protein>
<evidence type="ECO:0000313" key="2">
    <source>
        <dbReference type="Proteomes" id="UP000663836"/>
    </source>
</evidence>
<gene>
    <name evidence="1" type="ORF">JBS370_LOCUS41338</name>
</gene>
<dbReference type="Proteomes" id="UP000663836">
    <property type="component" value="Unassembled WGS sequence"/>
</dbReference>
<dbReference type="AlphaFoldDB" id="A0A820JV11"/>